<evidence type="ECO:0000256" key="4">
    <source>
        <dbReference type="RuleBase" id="RU004504"/>
    </source>
</evidence>
<evidence type="ECO:0000313" key="8">
    <source>
        <dbReference type="Proteomes" id="UP000036168"/>
    </source>
</evidence>
<proteinExistence type="inferred from homology"/>
<evidence type="ECO:0000313" key="7">
    <source>
        <dbReference type="EMBL" id="MEC0485898.1"/>
    </source>
</evidence>
<dbReference type="STRING" id="1664069.BGLY_3920"/>
<dbReference type="Gene3D" id="3.40.640.10">
    <property type="entry name" value="Type I PLP-dependent aspartate aminotransferase-like (Major domain)"/>
    <property type="match status" value="1"/>
</dbReference>
<dbReference type="InterPro" id="IPR015421">
    <property type="entry name" value="PyrdxlP-dep_Trfase_major"/>
</dbReference>
<reference evidence="6" key="2">
    <citation type="submission" date="2015-10" db="EMBL/GenBank/DDBJ databases">
        <authorList>
            <person name="Gilbert D.G."/>
        </authorList>
    </citation>
    <scope>NUCLEOTIDE SEQUENCE</scope>
    <source>
        <strain evidence="6">GO-13</strain>
    </source>
</reference>
<dbReference type="InterPro" id="IPR020578">
    <property type="entry name" value="Aminotrans_V_PyrdxlP_BS"/>
</dbReference>
<sequence length="377" mass="41517">MNHPFHSFRSLFPVLSNRVYLAACSAGALALPVSDAVDEYRRQLLESGTDWQAAMEKMAAAKEKFARLIGAETDEIAVMSSVSDAVSAIALSLPHHRQKNKVAFTDIDFPAIGQIWLSQEAFKNKITVIQSHNGMIDLAQIQKDICDRTLLTCVPHVSYYNGYKQDLKQIADIVHQKGSLLFVDAYQSAGHVPINVKDMDVDILAAGTRKYMLGIPGTAFLYVRRGLSRKFKPQMTGWFGRDGKSAFDLFDSRFAEGAKRFETGTPSFAGLYAADAALEILLEVGADRIDAYLRKLAGFALEYGAEKGLRIAGPQTVRNRSSLISIYAGDAAGIGAVLRERNVITAARKDVIRIAPHFYNTEEDIKQAIDEISALLH</sequence>
<keyword evidence="6" id="KW-0032">Aminotransferase</keyword>
<gene>
    <name evidence="6" type="ORF">AB447_203510</name>
    <name evidence="7" type="ORF">P8828_13820</name>
</gene>
<dbReference type="AlphaFoldDB" id="A0A0T6BRT3"/>
<evidence type="ECO:0000256" key="1">
    <source>
        <dbReference type="ARBA" id="ARBA00001933"/>
    </source>
</evidence>
<dbReference type="EMBL" id="JARRTL010000011">
    <property type="protein sequence ID" value="MEC0485898.1"/>
    <property type="molecule type" value="Genomic_DNA"/>
</dbReference>
<dbReference type="PANTHER" id="PTHR43586">
    <property type="entry name" value="CYSTEINE DESULFURASE"/>
    <property type="match status" value="1"/>
</dbReference>
<protein>
    <submittedName>
        <fullName evidence="6 7">Aminotransferase</fullName>
    </submittedName>
</protein>
<keyword evidence="6" id="KW-0808">Transferase</keyword>
<dbReference type="PANTHER" id="PTHR43586:SF15">
    <property type="entry name" value="BLR3095 PROTEIN"/>
    <property type="match status" value="1"/>
</dbReference>
<evidence type="ECO:0000256" key="2">
    <source>
        <dbReference type="ARBA" id="ARBA00022898"/>
    </source>
</evidence>
<evidence type="ECO:0000259" key="5">
    <source>
        <dbReference type="Pfam" id="PF00266"/>
    </source>
</evidence>
<evidence type="ECO:0000256" key="3">
    <source>
        <dbReference type="RuleBase" id="RU004075"/>
    </source>
</evidence>
<keyword evidence="9" id="KW-1185">Reference proteome</keyword>
<evidence type="ECO:0000313" key="9">
    <source>
        <dbReference type="Proteomes" id="UP001341297"/>
    </source>
</evidence>
<dbReference type="RefSeq" id="WP_048353271.1">
    <property type="nucleotide sequence ID" value="NZ_JARRTL010000011.1"/>
</dbReference>
<dbReference type="Gene3D" id="3.90.1150.10">
    <property type="entry name" value="Aspartate Aminotransferase, domain 1"/>
    <property type="match status" value="1"/>
</dbReference>
<comment type="caution">
    <text evidence="6">The sequence shown here is derived from an EMBL/GenBank/DDBJ whole genome shotgun (WGS) entry which is preliminary data.</text>
</comment>
<evidence type="ECO:0000313" key="6">
    <source>
        <dbReference type="EMBL" id="KRT94365.1"/>
    </source>
</evidence>
<name>A0A0T6BRT3_9BACI</name>
<dbReference type="InterPro" id="IPR000192">
    <property type="entry name" value="Aminotrans_V_dom"/>
</dbReference>
<reference evidence="6 8" key="1">
    <citation type="journal article" date="2015" name="Int. J. Syst. Evol. Microbiol.">
        <title>Bacillus glycinifermentans sp. nov., isolated from fermented soybean paste.</title>
        <authorList>
            <person name="Kim S.J."/>
            <person name="Dunlap C.A."/>
            <person name="Kwon S.W."/>
            <person name="Rooney A.P."/>
        </authorList>
    </citation>
    <scope>NUCLEOTIDE SEQUENCE [LARGE SCALE GENOMIC DNA]</scope>
    <source>
        <strain evidence="6 8">GO-13</strain>
    </source>
</reference>
<dbReference type="Pfam" id="PF00266">
    <property type="entry name" value="Aminotran_5"/>
    <property type="match status" value="1"/>
</dbReference>
<dbReference type="OrthoDB" id="513408at2"/>
<reference evidence="7 9" key="3">
    <citation type="submission" date="2023-03" db="EMBL/GenBank/DDBJ databases">
        <title>Agriculturally important microbes genome sequencing.</title>
        <authorList>
            <person name="Dunlap C."/>
        </authorList>
    </citation>
    <scope>NUCLEOTIDE SEQUENCE [LARGE SCALE GENOMIC DNA]</scope>
    <source>
        <strain evidence="7 9">CBP-3203</strain>
    </source>
</reference>
<feature type="domain" description="Aminotransferase class V" evidence="5">
    <location>
        <begin position="51"/>
        <end position="365"/>
    </location>
</feature>
<dbReference type="InterPro" id="IPR015424">
    <property type="entry name" value="PyrdxlP-dep_Trfase"/>
</dbReference>
<dbReference type="InterPro" id="IPR015422">
    <property type="entry name" value="PyrdxlP-dep_Trfase_small"/>
</dbReference>
<organism evidence="6 8">
    <name type="scientific">Bacillus glycinifermentans</name>
    <dbReference type="NCBI Taxonomy" id="1664069"/>
    <lineage>
        <taxon>Bacteria</taxon>
        <taxon>Bacillati</taxon>
        <taxon>Bacillota</taxon>
        <taxon>Bacilli</taxon>
        <taxon>Bacillales</taxon>
        <taxon>Bacillaceae</taxon>
        <taxon>Bacillus</taxon>
    </lineage>
</organism>
<comment type="cofactor">
    <cofactor evidence="1 4">
        <name>pyridoxal 5'-phosphate</name>
        <dbReference type="ChEBI" id="CHEBI:597326"/>
    </cofactor>
</comment>
<dbReference type="EMBL" id="LECW02000012">
    <property type="protein sequence ID" value="KRT94365.1"/>
    <property type="molecule type" value="Genomic_DNA"/>
</dbReference>
<dbReference type="Proteomes" id="UP001341297">
    <property type="component" value="Unassembled WGS sequence"/>
</dbReference>
<accession>A0A0T6BRT3</accession>
<dbReference type="Proteomes" id="UP000036168">
    <property type="component" value="Unassembled WGS sequence"/>
</dbReference>
<dbReference type="PROSITE" id="PS00595">
    <property type="entry name" value="AA_TRANSFER_CLASS_5"/>
    <property type="match status" value="1"/>
</dbReference>
<dbReference type="GO" id="GO:0008483">
    <property type="term" value="F:transaminase activity"/>
    <property type="evidence" value="ECO:0007669"/>
    <property type="project" value="UniProtKB-KW"/>
</dbReference>
<comment type="similarity">
    <text evidence="3">Belongs to the class-V pyridoxal-phosphate-dependent aminotransferase family.</text>
</comment>
<keyword evidence="2" id="KW-0663">Pyridoxal phosphate</keyword>
<dbReference type="SUPFAM" id="SSF53383">
    <property type="entry name" value="PLP-dependent transferases"/>
    <property type="match status" value="1"/>
</dbReference>